<name>A0ACC0W071_9STRA</name>
<comment type="caution">
    <text evidence="1">The sequence shown here is derived from an EMBL/GenBank/DDBJ whole genome shotgun (WGS) entry which is preliminary data.</text>
</comment>
<proteinExistence type="predicted"/>
<sequence length="88" mass="10232">MHILAPEEKTYATYDELFTSVKSFGHTKGYTITTKTSSEQGRKKSIERWKLRSKSLLETTKRFWIPKSWKHLQAENVVVVALGERDTT</sequence>
<protein>
    <submittedName>
        <fullName evidence="1">Uncharacterized protein</fullName>
    </submittedName>
</protein>
<evidence type="ECO:0000313" key="2">
    <source>
        <dbReference type="Proteomes" id="UP001163321"/>
    </source>
</evidence>
<reference evidence="1 2" key="1">
    <citation type="journal article" date="2022" name="bioRxiv">
        <title>The genome of the oomycete Peronosclerospora sorghi, a cosmopolitan pathogen of maize and sorghum, is inflated with dispersed pseudogenes.</title>
        <authorList>
            <person name="Fletcher K."/>
            <person name="Martin F."/>
            <person name="Isakeit T."/>
            <person name="Cavanaugh K."/>
            <person name="Magill C."/>
            <person name="Michelmore R."/>
        </authorList>
    </citation>
    <scope>NUCLEOTIDE SEQUENCE [LARGE SCALE GENOMIC DNA]</scope>
    <source>
        <strain evidence="1">P6</strain>
    </source>
</reference>
<dbReference type="EMBL" id="CM047584">
    <property type="protein sequence ID" value="KAI9911570.1"/>
    <property type="molecule type" value="Genomic_DNA"/>
</dbReference>
<organism evidence="1 2">
    <name type="scientific">Peronosclerospora sorghi</name>
    <dbReference type="NCBI Taxonomy" id="230839"/>
    <lineage>
        <taxon>Eukaryota</taxon>
        <taxon>Sar</taxon>
        <taxon>Stramenopiles</taxon>
        <taxon>Oomycota</taxon>
        <taxon>Peronosporomycetes</taxon>
        <taxon>Peronosporales</taxon>
        <taxon>Peronosporaceae</taxon>
        <taxon>Peronosclerospora</taxon>
    </lineage>
</organism>
<keyword evidence="2" id="KW-1185">Reference proteome</keyword>
<accession>A0ACC0W071</accession>
<gene>
    <name evidence="1" type="ORF">PsorP6_009891</name>
</gene>
<dbReference type="Proteomes" id="UP001163321">
    <property type="component" value="Chromosome 5"/>
</dbReference>
<evidence type="ECO:0000313" key="1">
    <source>
        <dbReference type="EMBL" id="KAI9911570.1"/>
    </source>
</evidence>